<keyword evidence="1" id="KW-0812">Transmembrane</keyword>
<protein>
    <recommendedName>
        <fullName evidence="4">Lipoprotein SmpA/OmlA domain-containing protein</fullName>
    </recommendedName>
</protein>
<reference evidence="2 3" key="1">
    <citation type="submission" date="2019-02" db="EMBL/GenBank/DDBJ databases">
        <title>Deep-cultivation of Planctomycetes and their phenomic and genomic characterization uncovers novel biology.</title>
        <authorList>
            <person name="Wiegand S."/>
            <person name="Jogler M."/>
            <person name="Boedeker C."/>
            <person name="Pinto D."/>
            <person name="Vollmers J."/>
            <person name="Rivas-Marin E."/>
            <person name="Kohn T."/>
            <person name="Peeters S.H."/>
            <person name="Heuer A."/>
            <person name="Rast P."/>
            <person name="Oberbeckmann S."/>
            <person name="Bunk B."/>
            <person name="Jeske O."/>
            <person name="Meyerdierks A."/>
            <person name="Storesund J.E."/>
            <person name="Kallscheuer N."/>
            <person name="Luecker S."/>
            <person name="Lage O.M."/>
            <person name="Pohl T."/>
            <person name="Merkel B.J."/>
            <person name="Hornburger P."/>
            <person name="Mueller R.-W."/>
            <person name="Bruemmer F."/>
            <person name="Labrenz M."/>
            <person name="Spormann A.M."/>
            <person name="Op Den Camp H."/>
            <person name="Overmann J."/>
            <person name="Amann R."/>
            <person name="Jetten M.S.M."/>
            <person name="Mascher T."/>
            <person name="Medema M.H."/>
            <person name="Devos D.P."/>
            <person name="Kaster A.-K."/>
            <person name="Ovreas L."/>
            <person name="Rohde M."/>
            <person name="Galperin M.Y."/>
            <person name="Jogler C."/>
        </authorList>
    </citation>
    <scope>NUCLEOTIDE SEQUENCE [LARGE SCALE GENOMIC DNA]</scope>
    <source>
        <strain evidence="2 3">Pan54</strain>
    </source>
</reference>
<keyword evidence="1" id="KW-1133">Transmembrane helix</keyword>
<proteinExistence type="predicted"/>
<evidence type="ECO:0000256" key="1">
    <source>
        <dbReference type="SAM" id="Phobius"/>
    </source>
</evidence>
<organism evidence="2 3">
    <name type="scientific">Rubinisphaera italica</name>
    <dbReference type="NCBI Taxonomy" id="2527969"/>
    <lineage>
        <taxon>Bacteria</taxon>
        <taxon>Pseudomonadati</taxon>
        <taxon>Planctomycetota</taxon>
        <taxon>Planctomycetia</taxon>
        <taxon>Planctomycetales</taxon>
        <taxon>Planctomycetaceae</taxon>
        <taxon>Rubinisphaera</taxon>
    </lineage>
</organism>
<feature type="transmembrane region" description="Helical" evidence="1">
    <location>
        <begin position="15"/>
        <end position="34"/>
    </location>
</feature>
<gene>
    <name evidence="2" type="ORF">Pan54_00350</name>
</gene>
<keyword evidence="3" id="KW-1185">Reference proteome</keyword>
<dbReference type="Proteomes" id="UP000316095">
    <property type="component" value="Unassembled WGS sequence"/>
</dbReference>
<name>A0A5C5X8Z5_9PLAN</name>
<keyword evidence="1" id="KW-0472">Membrane</keyword>
<dbReference type="AlphaFoldDB" id="A0A5C5X8Z5"/>
<dbReference type="EMBL" id="SJPG01000001">
    <property type="protein sequence ID" value="TWT59334.1"/>
    <property type="molecule type" value="Genomic_DNA"/>
</dbReference>
<comment type="caution">
    <text evidence="2">The sequence shown here is derived from an EMBL/GenBank/DDBJ whole genome shotgun (WGS) entry which is preliminary data.</text>
</comment>
<evidence type="ECO:0000313" key="2">
    <source>
        <dbReference type="EMBL" id="TWT59334.1"/>
    </source>
</evidence>
<sequence length="101" mass="11590">MPQQTSGFRFSSKTLPLFIIFVFCAISICIRSLAINQSTLNQLYAQEDTLTRDMVIEIAGLPQSRNGDQEFCYNVWNGFVFFSDMFCIEFDDAGNVTWMSF</sequence>
<evidence type="ECO:0000313" key="3">
    <source>
        <dbReference type="Proteomes" id="UP000316095"/>
    </source>
</evidence>
<evidence type="ECO:0008006" key="4">
    <source>
        <dbReference type="Google" id="ProtNLM"/>
    </source>
</evidence>
<accession>A0A5C5X8Z5</accession>